<dbReference type="RefSeq" id="WP_369185241.1">
    <property type="nucleotide sequence ID" value="NZ_CP163445.1"/>
</dbReference>
<feature type="domain" description="DUF11" evidence="2">
    <location>
        <begin position="866"/>
        <end position="966"/>
    </location>
</feature>
<evidence type="ECO:0000256" key="1">
    <source>
        <dbReference type="SAM" id="MobiDB-lite"/>
    </source>
</evidence>
<feature type="region of interest" description="Disordered" evidence="1">
    <location>
        <begin position="593"/>
        <end position="622"/>
    </location>
</feature>
<reference evidence="3" key="1">
    <citation type="submission" date="2024-07" db="EMBL/GenBank/DDBJ databases">
        <authorList>
            <person name="Yu S.T."/>
        </authorList>
    </citation>
    <scope>NUCLEOTIDE SEQUENCE</scope>
    <source>
        <strain evidence="3">Y1</strain>
    </source>
</reference>
<dbReference type="PANTHER" id="PTHR34819:SF3">
    <property type="entry name" value="CELL SURFACE PROTEIN"/>
    <property type="match status" value="1"/>
</dbReference>
<protein>
    <submittedName>
        <fullName evidence="3">CARDB domain-containing protein</fullName>
    </submittedName>
</protein>
<dbReference type="AlphaFoldDB" id="A0AB39TV16"/>
<organism evidence="3">
    <name type="scientific">Streptomyces sp. Y1</name>
    <dbReference type="NCBI Taxonomy" id="3238634"/>
    <lineage>
        <taxon>Bacteria</taxon>
        <taxon>Bacillati</taxon>
        <taxon>Actinomycetota</taxon>
        <taxon>Actinomycetes</taxon>
        <taxon>Kitasatosporales</taxon>
        <taxon>Streptomycetaceae</taxon>
        <taxon>Streptomyces</taxon>
    </lineage>
</organism>
<dbReference type="EMBL" id="CP163445">
    <property type="protein sequence ID" value="XDQ83032.1"/>
    <property type="molecule type" value="Genomic_DNA"/>
</dbReference>
<dbReference type="PANTHER" id="PTHR34819">
    <property type="entry name" value="LARGE CYSTEINE-RICH PERIPLASMIC PROTEIN OMCB"/>
    <property type="match status" value="1"/>
</dbReference>
<dbReference type="InterPro" id="IPR011042">
    <property type="entry name" value="6-blade_b-propeller_TolB-like"/>
</dbReference>
<proteinExistence type="predicted"/>
<dbReference type="InterPro" id="IPR011659">
    <property type="entry name" value="WD40"/>
</dbReference>
<dbReference type="InterPro" id="IPR013783">
    <property type="entry name" value="Ig-like_fold"/>
</dbReference>
<dbReference type="Pfam" id="PF01345">
    <property type="entry name" value="DUF11"/>
    <property type="match status" value="3"/>
</dbReference>
<feature type="region of interest" description="Disordered" evidence="1">
    <location>
        <begin position="975"/>
        <end position="999"/>
    </location>
</feature>
<dbReference type="Pfam" id="PF07676">
    <property type="entry name" value="PD40"/>
    <property type="match status" value="5"/>
</dbReference>
<feature type="compositionally biased region" description="Low complexity" evidence="1">
    <location>
        <begin position="988"/>
        <end position="998"/>
    </location>
</feature>
<feature type="domain" description="DUF11" evidence="2">
    <location>
        <begin position="1004"/>
        <end position="1096"/>
    </location>
</feature>
<evidence type="ECO:0000313" key="3">
    <source>
        <dbReference type="EMBL" id="XDQ83032.1"/>
    </source>
</evidence>
<dbReference type="SUPFAM" id="SSF82171">
    <property type="entry name" value="DPP6 N-terminal domain-like"/>
    <property type="match status" value="1"/>
</dbReference>
<dbReference type="InterPro" id="IPR051172">
    <property type="entry name" value="Chlamydia_OmcB"/>
</dbReference>
<dbReference type="Gene3D" id="2.60.40.10">
    <property type="entry name" value="Immunoglobulins"/>
    <property type="match status" value="2"/>
</dbReference>
<sequence>MRRVLTHGRLRRPFLALLSTALVAALLATMTAAIGSGRPESMAPAAAEPAPGRIAYTADDQDHRTLALVGTGRPTALLDGGQAGDDCQPAVRGDTVVWVSTRSGTGESLLGRQGTGPVKVLLEREGWRIKHPALSPDGAWVAFTSWQSDPTGWDPSQDWCRQTAAADAPTGSGDDRTPSIWLARTDGSQLRRVAVGGGWASWSPDGGALAYEQAGKIFRIPVAPGGTPVRVDTGTGEAHRPAWEPRAGAGHDRIAFVTGQDGYRELALVPARGGGAVQLIARGGKEPAVAEDVTWSPDGTSLAFLSNDLFRVDPASACPTCAGTTVDVSSFDGVESAGWYAPPGGTPTILITGRTYGERIESVHPAPPLDRLDLRPQTDWRETTADPAYSPDGRRLAYALSVYGPDGRAPTRILVGDSADPTHATVLSGPGIDQGRQQSAPAWSPDGKKLAFVQQNLCSECNAEQKVVVVDVTDGVDKAKPVLTVPPRTESGSRCTSRDFDPAWSPDGGRLAFSRESDCVPIIKLTGAAAAAAPAAATVYGIRHLWSVETGAGGDQHDLTAAQCGDPQCPVRDARPAYAPDGSGLAFGRRLLAARPDPSPSPTPTPTRTSPSPTPPPCLNGCLRAGPTPADTPLQVVLELGADGRACRSVVPSAASCPNVGPVNGTPLPDVPLRQPAAPAWSPDGKQLAVDVAVREDGPGVAVQPRRVPSDYRRIAVVDPATGAGRTLPVRAGASHTRPSWQPTADLAVGLTPDQPQLSRGGTTDLTLTVTNLGPGYAKGVTAEPALPAGLQAVGAPVPSQGSCSPAPYHCALGGLAAGASATVRITVQGTAAGAQRATAQVGAETLDPRAENDRAEAVITVLAPDLVVTASATPPTAAPGEPVTVTFTVRNRGEGTAAGVTLTPVVPPQLRVISISPACPSTGCALGDLGPRGEATVTLVLVGDTAFTGQVTGTVTSANGEPVTASAAVTITAPAPTATPTAPPTGSPTSTPTTTPPDTRLPDLAVSAAAAPALIRTGQQATVTLTVRNGGAVPAPGVALALTLPAGLRLDSATPACPAGRCPLGPLAPGASATVTLTVTGLTAGTATVSGTATADRGNGATASTTLTVLQPTVRLDPRVGPPGIVTLAHGSQFPPGTTVRLRWSAGVTADSAPVVVAGDGTFTAPVLVLVQDTLGPRELVATLPDLPAFGEVRSAFTVVPGVLQPRPYEERR</sequence>
<accession>A0AB39TV16</accession>
<evidence type="ECO:0000259" key="2">
    <source>
        <dbReference type="Pfam" id="PF01345"/>
    </source>
</evidence>
<dbReference type="SUPFAM" id="SSF69304">
    <property type="entry name" value="Tricorn protease N-terminal domain"/>
    <property type="match status" value="1"/>
</dbReference>
<dbReference type="Gene3D" id="2.120.10.30">
    <property type="entry name" value="TolB, C-terminal domain"/>
    <property type="match status" value="4"/>
</dbReference>
<feature type="domain" description="DUF11" evidence="2">
    <location>
        <begin position="746"/>
        <end position="859"/>
    </location>
</feature>
<dbReference type="NCBIfam" id="TIGR01451">
    <property type="entry name" value="B_ant_repeat"/>
    <property type="match status" value="1"/>
</dbReference>
<dbReference type="InterPro" id="IPR047589">
    <property type="entry name" value="DUF11_rpt"/>
</dbReference>
<dbReference type="InterPro" id="IPR001434">
    <property type="entry name" value="OmcB-like_DUF11"/>
</dbReference>
<dbReference type="GO" id="GO:0005975">
    <property type="term" value="P:carbohydrate metabolic process"/>
    <property type="evidence" value="ECO:0007669"/>
    <property type="project" value="UniProtKB-ARBA"/>
</dbReference>
<name>A0AB39TV16_9ACTN</name>
<gene>
    <name evidence="3" type="ORF">AB2U05_33280</name>
</gene>